<dbReference type="AlphaFoldDB" id="A0A3B0Y666"/>
<evidence type="ECO:0000256" key="1">
    <source>
        <dbReference type="SAM" id="Phobius"/>
    </source>
</evidence>
<accession>A0A3B0Y666</accession>
<reference evidence="2" key="1">
    <citation type="submission" date="2018-06" db="EMBL/GenBank/DDBJ databases">
        <authorList>
            <person name="Zhirakovskaya E."/>
        </authorList>
    </citation>
    <scope>NUCLEOTIDE SEQUENCE</scope>
</reference>
<name>A0A3B0Y666_9ZZZZ</name>
<feature type="transmembrane region" description="Helical" evidence="1">
    <location>
        <begin position="63"/>
        <end position="84"/>
    </location>
</feature>
<keyword evidence="1" id="KW-0472">Membrane</keyword>
<keyword evidence="1" id="KW-0812">Transmembrane</keyword>
<gene>
    <name evidence="2" type="ORF">MNBD_GAMMA10-1307</name>
</gene>
<proteinExistence type="predicted"/>
<dbReference type="EMBL" id="UOFJ01000451">
    <property type="protein sequence ID" value="VAW69649.1"/>
    <property type="molecule type" value="Genomic_DNA"/>
</dbReference>
<protein>
    <submittedName>
        <fullName evidence="2">Uncharacterized protein</fullName>
    </submittedName>
</protein>
<evidence type="ECO:0000313" key="2">
    <source>
        <dbReference type="EMBL" id="VAW69649.1"/>
    </source>
</evidence>
<organism evidence="2">
    <name type="scientific">hydrothermal vent metagenome</name>
    <dbReference type="NCBI Taxonomy" id="652676"/>
    <lineage>
        <taxon>unclassified sequences</taxon>
        <taxon>metagenomes</taxon>
        <taxon>ecological metagenomes</taxon>
    </lineage>
</organism>
<sequence length="126" mass="13582">MLALAMAVFQADIRATVKSAPAPEPSLGELAIDAGKHLIREKFLGQKEKAPISNTTSDNLHDWVQIIYMSLGVIGIFLGIISWINKENMRISGSAVSLGFIVAAWQYTVIAIGIAVVIILVSYLAD</sequence>
<keyword evidence="1" id="KW-1133">Transmembrane helix</keyword>
<feature type="transmembrane region" description="Helical" evidence="1">
    <location>
        <begin position="96"/>
        <end position="125"/>
    </location>
</feature>